<comment type="similarity">
    <text evidence="2">Belongs to the gluconeogenesis factor family.</text>
</comment>
<protein>
    <recommendedName>
        <fullName evidence="2">Putative gluconeogenesis factor</fullName>
    </recommendedName>
</protein>
<evidence type="ECO:0000313" key="4">
    <source>
        <dbReference type="Proteomes" id="UP000014417"/>
    </source>
</evidence>
<gene>
    <name evidence="3" type="ORF">HMPREF9306_00921</name>
</gene>
<dbReference type="GO" id="GO:0043743">
    <property type="term" value="F:LPPG:FO 2-phospho-L-lactate transferase activity"/>
    <property type="evidence" value="ECO:0007669"/>
    <property type="project" value="InterPro"/>
</dbReference>
<dbReference type="HOGENOM" id="CLU_044041_1_0_11"/>
<dbReference type="InterPro" id="IPR038136">
    <property type="entry name" value="CofD-like_dom_sf"/>
</dbReference>
<accession>S2W2K3</accession>
<comment type="caution">
    <text evidence="3">The sequence shown here is derived from an EMBL/GenBank/DDBJ whole genome shotgun (WGS) entry which is preliminary data.</text>
</comment>
<keyword evidence="1 2" id="KW-0963">Cytoplasm</keyword>
<dbReference type="PANTHER" id="PTHR30135">
    <property type="entry name" value="UNCHARACTERIZED PROTEIN YVCK-RELATED"/>
    <property type="match status" value="1"/>
</dbReference>
<evidence type="ECO:0000256" key="1">
    <source>
        <dbReference type="ARBA" id="ARBA00022490"/>
    </source>
</evidence>
<dbReference type="GO" id="GO:0005737">
    <property type="term" value="C:cytoplasm"/>
    <property type="evidence" value="ECO:0007669"/>
    <property type="project" value="UniProtKB-SubCell"/>
</dbReference>
<sequence length="321" mass="34256">MKKNGFGASQPAVVALGGGHGLAASLTALRQITDDLTAIVTVADDGGSSGRLRKEIGGLPPGDLRMALAALCRNDAKGHAWRQLLQRRFETEGPLNGHAVGNLMIEAAWQDAGYVYGLEMLGQMIGIKGRVLPMSTVPLDIEAQVLDINPISPDETMTIRGQHDVATTKGKVNSVRLVPENPPACAQSLEAIREADFIILGPGSWFTSVLPHLLVPELAEAISSAKAKRILTLNITSDDETAGFSAARHIEVIAEHAPMLRLDYVLADESFAADETHLLSFVTSLGAELIVADLRMRDGSARHAPLRLASAYSELIASEEF</sequence>
<organism evidence="3 4">
    <name type="scientific">Propionimicrobium lymphophilum ACS-093-V-SCH5</name>
    <dbReference type="NCBI Taxonomy" id="883161"/>
    <lineage>
        <taxon>Bacteria</taxon>
        <taxon>Bacillati</taxon>
        <taxon>Actinomycetota</taxon>
        <taxon>Actinomycetes</taxon>
        <taxon>Propionibacteriales</taxon>
        <taxon>Propionibacteriaceae</taxon>
        <taxon>Propionimicrobium</taxon>
    </lineage>
</organism>
<dbReference type="EMBL" id="AGZR01000005">
    <property type="protein sequence ID" value="EPD33381.1"/>
    <property type="molecule type" value="Genomic_DNA"/>
</dbReference>
<dbReference type="InterPro" id="IPR002882">
    <property type="entry name" value="CofD"/>
</dbReference>
<dbReference type="GO" id="GO:0008360">
    <property type="term" value="P:regulation of cell shape"/>
    <property type="evidence" value="ECO:0007669"/>
    <property type="project" value="UniProtKB-UniRule"/>
</dbReference>
<dbReference type="Proteomes" id="UP000014417">
    <property type="component" value="Unassembled WGS sequence"/>
</dbReference>
<name>S2W2K3_9ACTN</name>
<comment type="function">
    <text evidence="2">Required for morphogenesis under gluconeogenic growth conditions.</text>
</comment>
<dbReference type="PATRIC" id="fig|883161.3.peg.917"/>
<dbReference type="InterPro" id="IPR010119">
    <property type="entry name" value="Gluconeogen_factor"/>
</dbReference>
<evidence type="ECO:0000313" key="3">
    <source>
        <dbReference type="EMBL" id="EPD33381.1"/>
    </source>
</evidence>
<dbReference type="SUPFAM" id="SSF142338">
    <property type="entry name" value="CofD-like"/>
    <property type="match status" value="1"/>
</dbReference>
<dbReference type="CDD" id="cd07187">
    <property type="entry name" value="YvcK_like"/>
    <property type="match status" value="1"/>
</dbReference>
<proteinExistence type="inferred from homology"/>
<dbReference type="RefSeq" id="WP_016455755.1">
    <property type="nucleotide sequence ID" value="NZ_KE150269.1"/>
</dbReference>
<dbReference type="PANTHER" id="PTHR30135:SF3">
    <property type="entry name" value="GLUCONEOGENESIS FACTOR-RELATED"/>
    <property type="match status" value="1"/>
</dbReference>
<dbReference type="HAMAP" id="MF_00973">
    <property type="entry name" value="Gluconeogen_factor"/>
    <property type="match status" value="1"/>
</dbReference>
<dbReference type="AlphaFoldDB" id="S2W2K3"/>
<evidence type="ECO:0000256" key="2">
    <source>
        <dbReference type="HAMAP-Rule" id="MF_00973"/>
    </source>
</evidence>
<comment type="subcellular location">
    <subcellularLocation>
        <location evidence="2">Cytoplasm</location>
    </subcellularLocation>
</comment>
<dbReference type="Gene3D" id="3.40.50.10680">
    <property type="entry name" value="CofD-like domains"/>
    <property type="match status" value="1"/>
</dbReference>
<dbReference type="Pfam" id="PF01933">
    <property type="entry name" value="CofD"/>
    <property type="match status" value="1"/>
</dbReference>
<dbReference type="NCBIfam" id="TIGR01826">
    <property type="entry name" value="CofD_related"/>
    <property type="match status" value="1"/>
</dbReference>
<dbReference type="STRING" id="883161.HMPREF9306_00921"/>
<reference evidence="3 4" key="1">
    <citation type="submission" date="2013-04" db="EMBL/GenBank/DDBJ databases">
        <title>The Genome Sequence of Propionimicrobium lymphophilum ACS-093-V-SCH5.</title>
        <authorList>
            <consortium name="The Broad Institute Genomics Platform"/>
            <person name="Earl A."/>
            <person name="Ward D."/>
            <person name="Feldgarden M."/>
            <person name="Gevers D."/>
            <person name="Saerens B."/>
            <person name="Vaneechoutte M."/>
            <person name="Walker B."/>
            <person name="Young S."/>
            <person name="Zeng Q."/>
            <person name="Gargeya S."/>
            <person name="Fitzgerald M."/>
            <person name="Haas B."/>
            <person name="Abouelleil A."/>
            <person name="Allen A.W."/>
            <person name="Alvarado L."/>
            <person name="Arachchi H.M."/>
            <person name="Berlin A.M."/>
            <person name="Chapman S.B."/>
            <person name="Gainer-Dewar J."/>
            <person name="Goldberg J."/>
            <person name="Griggs A."/>
            <person name="Gujja S."/>
            <person name="Hansen M."/>
            <person name="Howarth C."/>
            <person name="Imamovic A."/>
            <person name="Ireland A."/>
            <person name="Larimer J."/>
            <person name="McCowan C."/>
            <person name="Murphy C."/>
            <person name="Pearson M."/>
            <person name="Poon T.W."/>
            <person name="Priest M."/>
            <person name="Roberts A."/>
            <person name="Saif S."/>
            <person name="Shea T."/>
            <person name="Sisk P."/>
            <person name="Sykes S."/>
            <person name="Wortman J."/>
            <person name="Nusbaum C."/>
            <person name="Birren B."/>
        </authorList>
    </citation>
    <scope>NUCLEOTIDE SEQUENCE [LARGE SCALE GENOMIC DNA]</scope>
    <source>
        <strain evidence="3 4">ACS-093-V-SCH5</strain>
    </source>
</reference>
<keyword evidence="4" id="KW-1185">Reference proteome</keyword>
<dbReference type="OrthoDB" id="9783842at2"/>